<evidence type="ECO:0000313" key="3">
    <source>
        <dbReference type="Proteomes" id="UP000719412"/>
    </source>
</evidence>
<name>A0A8J6L8X1_TENMO</name>
<comment type="caution">
    <text evidence="2">The sequence shown here is derived from an EMBL/GenBank/DDBJ whole genome shotgun (WGS) entry which is preliminary data.</text>
</comment>
<dbReference type="EMBL" id="JABDTM020026872">
    <property type="protein sequence ID" value="KAH0811342.1"/>
    <property type="molecule type" value="Genomic_DNA"/>
</dbReference>
<protein>
    <submittedName>
        <fullName evidence="2">Uncharacterized protein</fullName>
    </submittedName>
</protein>
<reference evidence="2" key="1">
    <citation type="journal article" date="2020" name="J Insects Food Feed">
        <title>The yellow mealworm (Tenebrio molitor) genome: a resource for the emerging insects as food and feed industry.</title>
        <authorList>
            <person name="Eriksson T."/>
            <person name="Andere A."/>
            <person name="Kelstrup H."/>
            <person name="Emery V."/>
            <person name="Picard C."/>
        </authorList>
    </citation>
    <scope>NUCLEOTIDE SEQUENCE</scope>
    <source>
        <strain evidence="2">Stoneville</strain>
        <tissue evidence="2">Whole head</tissue>
    </source>
</reference>
<evidence type="ECO:0000256" key="1">
    <source>
        <dbReference type="SAM" id="MobiDB-lite"/>
    </source>
</evidence>
<reference evidence="2" key="2">
    <citation type="submission" date="2021-08" db="EMBL/GenBank/DDBJ databases">
        <authorList>
            <person name="Eriksson T."/>
        </authorList>
    </citation>
    <scope>NUCLEOTIDE SEQUENCE</scope>
    <source>
        <strain evidence="2">Stoneville</strain>
        <tissue evidence="2">Whole head</tissue>
    </source>
</reference>
<feature type="compositionally biased region" description="Low complexity" evidence="1">
    <location>
        <begin position="180"/>
        <end position="195"/>
    </location>
</feature>
<gene>
    <name evidence="2" type="ORF">GEV33_011449</name>
</gene>
<proteinExistence type="predicted"/>
<evidence type="ECO:0000313" key="2">
    <source>
        <dbReference type="EMBL" id="KAH0811342.1"/>
    </source>
</evidence>
<keyword evidence="3" id="KW-1185">Reference proteome</keyword>
<feature type="compositionally biased region" description="Low complexity" evidence="1">
    <location>
        <begin position="109"/>
        <end position="118"/>
    </location>
</feature>
<accession>A0A8J6L8X1</accession>
<organism evidence="2 3">
    <name type="scientific">Tenebrio molitor</name>
    <name type="common">Yellow mealworm beetle</name>
    <dbReference type="NCBI Taxonomy" id="7067"/>
    <lineage>
        <taxon>Eukaryota</taxon>
        <taxon>Metazoa</taxon>
        <taxon>Ecdysozoa</taxon>
        <taxon>Arthropoda</taxon>
        <taxon>Hexapoda</taxon>
        <taxon>Insecta</taxon>
        <taxon>Pterygota</taxon>
        <taxon>Neoptera</taxon>
        <taxon>Endopterygota</taxon>
        <taxon>Coleoptera</taxon>
        <taxon>Polyphaga</taxon>
        <taxon>Cucujiformia</taxon>
        <taxon>Tenebrionidae</taxon>
        <taxon>Tenebrio</taxon>
    </lineage>
</organism>
<dbReference type="AlphaFoldDB" id="A0A8J6L8X1"/>
<dbReference type="Proteomes" id="UP000719412">
    <property type="component" value="Unassembled WGS sequence"/>
</dbReference>
<feature type="region of interest" description="Disordered" evidence="1">
    <location>
        <begin position="169"/>
        <end position="243"/>
    </location>
</feature>
<sequence>MSCASPAGSFFRRRGSYETTLITTSVGGRGSAGSVAARAKTEIGAFPSRLAVRLGWTVDMVKYRRRLAQYKALIGDEHDRTARELREDTLSPLESSGRPPAAAAPPSTPSAGPDSPGSRLEPLGPASSPVMGSTSLSAPPMEGWPGRVVWVDPPLGKIASSPGLHISQVAGGSSAAAPLPMDSSTSSCPPSSDVSPNRERSEGASQSLPTPPAVMNTSAHGGDLPSLPMLSPDSGDNGPVITNSNVEFDHPIYNTLRGLMDELRGPGRVKGRREVLRLASSAVGIPMDQWGGIIDK</sequence>
<feature type="region of interest" description="Disordered" evidence="1">
    <location>
        <begin position="90"/>
        <end position="142"/>
    </location>
</feature>